<protein>
    <submittedName>
        <fullName evidence="1">Uncharacterized protein</fullName>
    </submittedName>
</protein>
<reference evidence="1 2" key="1">
    <citation type="submission" date="2019-01" db="EMBL/GenBank/DDBJ databases">
        <title>Genome Assembly of Collichthys lucidus.</title>
        <authorList>
            <person name="Cai M."/>
            <person name="Xiao S."/>
        </authorList>
    </citation>
    <scope>NUCLEOTIDE SEQUENCE [LARGE SCALE GENOMIC DNA]</scope>
    <source>
        <strain evidence="1">JT15FE1705JMU</strain>
        <tissue evidence="1">Muscle</tissue>
    </source>
</reference>
<keyword evidence="2" id="KW-1185">Reference proteome</keyword>
<gene>
    <name evidence="1" type="ORF">D9C73_002598</name>
</gene>
<organism evidence="1 2">
    <name type="scientific">Collichthys lucidus</name>
    <name type="common">Big head croaker</name>
    <name type="synonym">Sciaena lucida</name>
    <dbReference type="NCBI Taxonomy" id="240159"/>
    <lineage>
        <taxon>Eukaryota</taxon>
        <taxon>Metazoa</taxon>
        <taxon>Chordata</taxon>
        <taxon>Craniata</taxon>
        <taxon>Vertebrata</taxon>
        <taxon>Euteleostomi</taxon>
        <taxon>Actinopterygii</taxon>
        <taxon>Neopterygii</taxon>
        <taxon>Teleostei</taxon>
        <taxon>Neoteleostei</taxon>
        <taxon>Acanthomorphata</taxon>
        <taxon>Eupercaria</taxon>
        <taxon>Sciaenidae</taxon>
        <taxon>Collichthys</taxon>
    </lineage>
</organism>
<dbReference type="Proteomes" id="UP000298787">
    <property type="component" value="Chromosome 3"/>
</dbReference>
<evidence type="ECO:0000313" key="2">
    <source>
        <dbReference type="Proteomes" id="UP000298787"/>
    </source>
</evidence>
<sequence>MGCMRMNAFEGIKKEKRGGLIKNERLKEKRITAFPYKLSDKTFSVTCLSLTVRRHRMRNQDRICHSKILQSYRRSPFYERRSVTGCIVDIPPLISSVSAATRVESWQVGPLSAVPRHSLVPQPPATLTPIQRRRQIDGEE</sequence>
<dbReference type="EMBL" id="CM014080">
    <property type="protein sequence ID" value="TKS68535.1"/>
    <property type="molecule type" value="Genomic_DNA"/>
</dbReference>
<accession>A0A4U5U6G1</accession>
<evidence type="ECO:0000313" key="1">
    <source>
        <dbReference type="EMBL" id="TKS68535.1"/>
    </source>
</evidence>
<proteinExistence type="predicted"/>
<name>A0A4U5U6G1_COLLU</name>
<dbReference type="AlphaFoldDB" id="A0A4U5U6G1"/>